<organism evidence="4 5">
    <name type="scientific">Kocuria turfanensis</name>
    <dbReference type="NCBI Taxonomy" id="388357"/>
    <lineage>
        <taxon>Bacteria</taxon>
        <taxon>Bacillati</taxon>
        <taxon>Actinomycetota</taxon>
        <taxon>Actinomycetes</taxon>
        <taxon>Micrococcales</taxon>
        <taxon>Micrococcaceae</taxon>
        <taxon>Kocuria</taxon>
    </lineage>
</organism>
<evidence type="ECO:0000313" key="5">
    <source>
        <dbReference type="Proteomes" id="UP000321103"/>
    </source>
</evidence>
<comment type="caution">
    <text evidence="4">The sequence shown here is derived from an EMBL/GenBank/DDBJ whole genome shotgun (WGS) entry which is preliminary data.</text>
</comment>
<evidence type="ECO:0008006" key="6">
    <source>
        <dbReference type="Google" id="ProtNLM"/>
    </source>
</evidence>
<feature type="region of interest" description="Disordered" evidence="1">
    <location>
        <begin position="65"/>
        <end position="99"/>
    </location>
</feature>
<feature type="compositionally biased region" description="Low complexity" evidence="1">
    <location>
        <begin position="65"/>
        <end position="82"/>
    </location>
</feature>
<gene>
    <name evidence="4" type="ORF">KTU01_33020</name>
</gene>
<dbReference type="AlphaFoldDB" id="A0A512IHI6"/>
<name>A0A512IHI6_9MICC</name>
<feature type="domain" description="Ubiquitin Mut7-C" evidence="3">
    <location>
        <begin position="2"/>
        <end position="66"/>
    </location>
</feature>
<sequence length="253" mass="27583">MAHIVLEVDPALEFLLTPRRRGSRFPLDVPGTDTVGHVVRMVGIPPTEVGTVRLDGREVDLATRPTAAAPAPSEAGDPGSGPVLTVGARPRPQPTRHRPPRFLLDVHLRPLARRLRLLGLDAAWEADADDAHLVDRAAREERVLLTQDRGLLHRGALPEGALVRGDRADEQLADVLDRFDPPLAPWTRCLRCGAPLEEASAEDVADQLLPRTRRAYRSFSRCTGCGQAYWRGAHAGRLDAVVARALAARRPPA</sequence>
<proteinExistence type="predicted"/>
<dbReference type="InterPro" id="IPR027798">
    <property type="entry name" value="Ub_Mut7C"/>
</dbReference>
<dbReference type="Pfam" id="PF01927">
    <property type="entry name" value="Mut7-C"/>
    <property type="match status" value="1"/>
</dbReference>
<dbReference type="PANTHER" id="PTHR39081:SF1">
    <property type="entry name" value="MUT7-C RNASE DOMAIN-CONTAINING PROTEIN"/>
    <property type="match status" value="1"/>
</dbReference>
<dbReference type="InterPro" id="IPR002782">
    <property type="entry name" value="Mut7-C_RNAse_dom"/>
</dbReference>
<reference evidence="4 5" key="1">
    <citation type="submission" date="2019-07" db="EMBL/GenBank/DDBJ databases">
        <title>Whole genome shotgun sequence of Kocuria turfanensis NBRC 107627.</title>
        <authorList>
            <person name="Hosoyama A."/>
            <person name="Uohara A."/>
            <person name="Ohji S."/>
            <person name="Ichikawa N."/>
        </authorList>
    </citation>
    <scope>NUCLEOTIDE SEQUENCE [LARGE SCALE GENOMIC DNA]</scope>
    <source>
        <strain evidence="4 5">NBRC 107627</strain>
    </source>
</reference>
<dbReference type="RefSeq" id="WP_198161394.1">
    <property type="nucleotide sequence ID" value="NZ_BJZS01000111.1"/>
</dbReference>
<dbReference type="PANTHER" id="PTHR39081">
    <property type="entry name" value="MUT7-C DOMAIN-CONTAINING PROTEIN"/>
    <property type="match status" value="1"/>
</dbReference>
<accession>A0A512IHI6</accession>
<evidence type="ECO:0000259" key="3">
    <source>
        <dbReference type="Pfam" id="PF14451"/>
    </source>
</evidence>
<feature type="domain" description="Mut7-C RNAse" evidence="2">
    <location>
        <begin position="100"/>
        <end position="240"/>
    </location>
</feature>
<dbReference type="Pfam" id="PF14451">
    <property type="entry name" value="Ub-Mut7C"/>
    <property type="match status" value="1"/>
</dbReference>
<dbReference type="Proteomes" id="UP000321103">
    <property type="component" value="Unassembled WGS sequence"/>
</dbReference>
<keyword evidence="5" id="KW-1185">Reference proteome</keyword>
<evidence type="ECO:0000313" key="4">
    <source>
        <dbReference type="EMBL" id="GEO97179.1"/>
    </source>
</evidence>
<protein>
    <recommendedName>
        <fullName evidence="6">Mut7-C ubiquitin/RNAse domain-containing protein</fullName>
    </recommendedName>
</protein>
<dbReference type="EMBL" id="BJZS01000111">
    <property type="protein sequence ID" value="GEO97179.1"/>
    <property type="molecule type" value="Genomic_DNA"/>
</dbReference>
<evidence type="ECO:0000259" key="2">
    <source>
        <dbReference type="Pfam" id="PF01927"/>
    </source>
</evidence>
<evidence type="ECO:0000256" key="1">
    <source>
        <dbReference type="SAM" id="MobiDB-lite"/>
    </source>
</evidence>
<dbReference type="STRING" id="388357.GCA_001580365_02239"/>